<evidence type="ECO:0000313" key="2">
    <source>
        <dbReference type="EMBL" id="MBP2182853.1"/>
    </source>
</evidence>
<accession>A0ABS4PTU9</accession>
<dbReference type="EMBL" id="JAGGMS010000001">
    <property type="protein sequence ID" value="MBP2182853.1"/>
    <property type="molecule type" value="Genomic_DNA"/>
</dbReference>
<evidence type="ECO:0000256" key="1">
    <source>
        <dbReference type="SAM" id="MobiDB-lite"/>
    </source>
</evidence>
<proteinExistence type="predicted"/>
<keyword evidence="3" id="KW-1185">Reference proteome</keyword>
<gene>
    <name evidence="2" type="ORF">JOM49_004379</name>
</gene>
<protein>
    <submittedName>
        <fullName evidence="2">Uncharacterized protein</fullName>
    </submittedName>
</protein>
<name>A0ABS4PTU9_9PSEU</name>
<sequence length="89" mass="9253">MTPNDSGSIRHAHPLVSTNTTAVNTARSSTGARPPPCGRGLNDGINGSARAHNSGTNRRDNAAARQAIVIELRKNMTDALPLVHPPPPG</sequence>
<feature type="region of interest" description="Disordered" evidence="1">
    <location>
        <begin position="1"/>
        <end position="62"/>
    </location>
</feature>
<evidence type="ECO:0000313" key="3">
    <source>
        <dbReference type="Proteomes" id="UP000741013"/>
    </source>
</evidence>
<feature type="compositionally biased region" description="Polar residues" evidence="1">
    <location>
        <begin position="16"/>
        <end position="31"/>
    </location>
</feature>
<reference evidence="2 3" key="1">
    <citation type="submission" date="2021-03" db="EMBL/GenBank/DDBJ databases">
        <title>Sequencing the genomes of 1000 actinobacteria strains.</title>
        <authorList>
            <person name="Klenk H.-P."/>
        </authorList>
    </citation>
    <scope>NUCLEOTIDE SEQUENCE [LARGE SCALE GENOMIC DNA]</scope>
    <source>
        <strain evidence="2 3">DSM 45510</strain>
    </source>
</reference>
<comment type="caution">
    <text evidence="2">The sequence shown here is derived from an EMBL/GenBank/DDBJ whole genome shotgun (WGS) entry which is preliminary data.</text>
</comment>
<dbReference type="Proteomes" id="UP000741013">
    <property type="component" value="Unassembled WGS sequence"/>
</dbReference>
<organism evidence="2 3">
    <name type="scientific">Amycolatopsis magusensis</name>
    <dbReference type="NCBI Taxonomy" id="882444"/>
    <lineage>
        <taxon>Bacteria</taxon>
        <taxon>Bacillati</taxon>
        <taxon>Actinomycetota</taxon>
        <taxon>Actinomycetes</taxon>
        <taxon>Pseudonocardiales</taxon>
        <taxon>Pseudonocardiaceae</taxon>
        <taxon>Amycolatopsis</taxon>
    </lineage>
</organism>